<dbReference type="Gene3D" id="3.40.50.1820">
    <property type="entry name" value="alpha/beta hydrolase"/>
    <property type="match status" value="1"/>
</dbReference>
<dbReference type="InterPro" id="IPR029058">
    <property type="entry name" value="AB_hydrolase_fold"/>
</dbReference>
<dbReference type="Proteomes" id="UP001620339">
    <property type="component" value="Unassembled WGS sequence"/>
</dbReference>
<keyword evidence="1" id="KW-1133">Transmembrane helix</keyword>
<evidence type="ECO:0000313" key="3">
    <source>
        <dbReference type="EMBL" id="MFK2878938.1"/>
    </source>
</evidence>
<feature type="domain" description="AB hydrolase-1" evidence="2">
    <location>
        <begin position="87"/>
        <end position="278"/>
    </location>
</feature>
<evidence type="ECO:0000313" key="4">
    <source>
        <dbReference type="Proteomes" id="UP001620339"/>
    </source>
</evidence>
<keyword evidence="1" id="KW-0472">Membrane</keyword>
<dbReference type="Pfam" id="PF12697">
    <property type="entry name" value="Abhydrolase_6"/>
    <property type="match status" value="1"/>
</dbReference>
<dbReference type="PANTHER" id="PTHR43358:SF4">
    <property type="entry name" value="ALPHA_BETA HYDROLASE FOLD-1 DOMAIN-CONTAINING PROTEIN"/>
    <property type="match status" value="1"/>
</dbReference>
<accession>A0ABW8J9F7</accession>
<gene>
    <name evidence="3" type="ORF">ISP25_17875</name>
</gene>
<keyword evidence="1" id="KW-0812">Transmembrane</keyword>
<dbReference type="InterPro" id="IPR052920">
    <property type="entry name" value="DNA-binding_regulatory"/>
</dbReference>
<reference evidence="3 4" key="1">
    <citation type="submission" date="2020-10" db="EMBL/GenBank/DDBJ databases">
        <title>Phylogeny of dyella-like bacteria.</title>
        <authorList>
            <person name="Fu J."/>
        </authorList>
    </citation>
    <scope>NUCLEOTIDE SEQUENCE [LARGE SCALE GENOMIC DNA]</scope>
    <source>
        <strain evidence="3 4">KACC 19113</strain>
    </source>
</reference>
<comment type="caution">
    <text evidence="3">The sequence shown here is derived from an EMBL/GenBank/DDBJ whole genome shotgun (WGS) entry which is preliminary data.</text>
</comment>
<sequence>MRVSLDGWLDAFMSKRRTLKTVTIGVGAVVLALSAAIWIAGVVLTHPARAVIGAPPADFPARDVSIESASGALLHGWFAPGSGKGAVLLLHGVRANRLSMLDRARFLHDAGYSVMLVDFQASGESSGSGITFGYLESRDAAAALAELKRLAPGERVGIVGTSMGGAAILLADPPLDANAIVLEQVYPTLSQALDDRLELHAGVVGRWLAPLLAVTVKPRLGVTMEQMRPIDRISQIRVPKLLIVGDADQHTRLAESMAMYQAAAEPKALWVVRGAAHVDLCKYGGMEYRTRLLAFLDHWLRPSS</sequence>
<feature type="transmembrane region" description="Helical" evidence="1">
    <location>
        <begin position="21"/>
        <end position="44"/>
    </location>
</feature>
<dbReference type="EMBL" id="JADIKK010000008">
    <property type="protein sequence ID" value="MFK2878938.1"/>
    <property type="molecule type" value="Genomic_DNA"/>
</dbReference>
<organism evidence="3 4">
    <name type="scientific">Rhodanobacter hydrolyticus</name>
    <dbReference type="NCBI Taxonomy" id="2250595"/>
    <lineage>
        <taxon>Bacteria</taxon>
        <taxon>Pseudomonadati</taxon>
        <taxon>Pseudomonadota</taxon>
        <taxon>Gammaproteobacteria</taxon>
        <taxon>Lysobacterales</taxon>
        <taxon>Rhodanobacteraceae</taxon>
        <taxon>Rhodanobacter</taxon>
    </lineage>
</organism>
<dbReference type="RefSeq" id="WP_404615823.1">
    <property type="nucleotide sequence ID" value="NZ_JADIKK010000008.1"/>
</dbReference>
<keyword evidence="3" id="KW-0378">Hydrolase</keyword>
<evidence type="ECO:0000259" key="2">
    <source>
        <dbReference type="Pfam" id="PF12697"/>
    </source>
</evidence>
<dbReference type="PANTHER" id="PTHR43358">
    <property type="entry name" value="ALPHA/BETA-HYDROLASE"/>
    <property type="match status" value="1"/>
</dbReference>
<protein>
    <submittedName>
        <fullName evidence="3">Alpha/beta fold hydrolase</fullName>
    </submittedName>
</protein>
<proteinExistence type="predicted"/>
<dbReference type="SUPFAM" id="SSF53474">
    <property type="entry name" value="alpha/beta-Hydrolases"/>
    <property type="match status" value="1"/>
</dbReference>
<keyword evidence="4" id="KW-1185">Reference proteome</keyword>
<name>A0ABW8J9F7_9GAMM</name>
<evidence type="ECO:0000256" key="1">
    <source>
        <dbReference type="SAM" id="Phobius"/>
    </source>
</evidence>
<dbReference type="GO" id="GO:0016787">
    <property type="term" value="F:hydrolase activity"/>
    <property type="evidence" value="ECO:0007669"/>
    <property type="project" value="UniProtKB-KW"/>
</dbReference>
<dbReference type="InterPro" id="IPR000073">
    <property type="entry name" value="AB_hydrolase_1"/>
</dbReference>